<evidence type="ECO:0000313" key="9">
    <source>
        <dbReference type="EMBL" id="KAL3694507.1"/>
    </source>
</evidence>
<dbReference type="PANTHER" id="PTHR31942">
    <property type="entry name" value="MLO-LIKE PROTEIN 1"/>
    <property type="match status" value="1"/>
</dbReference>
<organism evidence="9 10">
    <name type="scientific">Riccia sorocarpa</name>
    <dbReference type="NCBI Taxonomy" id="122646"/>
    <lineage>
        <taxon>Eukaryota</taxon>
        <taxon>Viridiplantae</taxon>
        <taxon>Streptophyta</taxon>
        <taxon>Embryophyta</taxon>
        <taxon>Marchantiophyta</taxon>
        <taxon>Marchantiopsida</taxon>
        <taxon>Marchantiidae</taxon>
        <taxon>Marchantiales</taxon>
        <taxon>Ricciaceae</taxon>
        <taxon>Riccia</taxon>
    </lineage>
</organism>
<evidence type="ECO:0000256" key="6">
    <source>
        <dbReference type="ARBA" id="ARBA00023136"/>
    </source>
</evidence>
<dbReference type="AlphaFoldDB" id="A0ABD3HVF0"/>
<dbReference type="Proteomes" id="UP001633002">
    <property type="component" value="Unassembled WGS sequence"/>
</dbReference>
<dbReference type="EMBL" id="JBJQOH010000003">
    <property type="protein sequence ID" value="KAL3694507.1"/>
    <property type="molecule type" value="Genomic_DNA"/>
</dbReference>
<feature type="transmembrane region" description="Helical" evidence="8">
    <location>
        <begin position="157"/>
        <end position="180"/>
    </location>
</feature>
<keyword evidence="3 8" id="KW-0812">Transmembrane</keyword>
<evidence type="ECO:0000256" key="4">
    <source>
        <dbReference type="ARBA" id="ARBA00022821"/>
    </source>
</evidence>
<reference evidence="9 10" key="1">
    <citation type="submission" date="2024-09" db="EMBL/GenBank/DDBJ databases">
        <title>Chromosome-scale assembly of Riccia sorocarpa.</title>
        <authorList>
            <person name="Paukszto L."/>
        </authorList>
    </citation>
    <scope>NUCLEOTIDE SEQUENCE [LARGE SCALE GENOMIC DNA]</scope>
    <source>
        <strain evidence="9">LP-2024</strain>
        <tissue evidence="9">Aerial parts of the thallus</tissue>
    </source>
</reference>
<dbReference type="Pfam" id="PF03094">
    <property type="entry name" value="Mlo"/>
    <property type="match status" value="2"/>
</dbReference>
<keyword evidence="4" id="KW-0611">Plant defense</keyword>
<evidence type="ECO:0000256" key="8">
    <source>
        <dbReference type="SAM" id="Phobius"/>
    </source>
</evidence>
<keyword evidence="6 8" id="KW-0472">Membrane</keyword>
<evidence type="ECO:0000256" key="1">
    <source>
        <dbReference type="ARBA" id="ARBA00004141"/>
    </source>
</evidence>
<dbReference type="PANTHER" id="PTHR31942:SF52">
    <property type="entry name" value="MLO-LIKE PROTEIN 1"/>
    <property type="match status" value="1"/>
</dbReference>
<gene>
    <name evidence="9" type="ORF">R1sor_008158</name>
</gene>
<evidence type="ECO:0000256" key="7">
    <source>
        <dbReference type="ARBA" id="ARBA00023265"/>
    </source>
</evidence>
<dbReference type="GO" id="GO:0006952">
    <property type="term" value="P:defense response"/>
    <property type="evidence" value="ECO:0007669"/>
    <property type="project" value="UniProtKB-KW"/>
</dbReference>
<evidence type="ECO:0000313" key="10">
    <source>
        <dbReference type="Proteomes" id="UP001633002"/>
    </source>
</evidence>
<dbReference type="GO" id="GO:0016020">
    <property type="term" value="C:membrane"/>
    <property type="evidence" value="ECO:0007669"/>
    <property type="project" value="UniProtKB-SubCell"/>
</dbReference>
<dbReference type="InterPro" id="IPR004326">
    <property type="entry name" value="Mlo"/>
</dbReference>
<evidence type="ECO:0000256" key="3">
    <source>
        <dbReference type="ARBA" id="ARBA00022692"/>
    </source>
</evidence>
<feature type="transmembrane region" description="Helical" evidence="8">
    <location>
        <begin position="18"/>
        <end position="40"/>
    </location>
</feature>
<keyword evidence="5 8" id="KW-1133">Transmembrane helix</keyword>
<proteinExistence type="inferred from homology"/>
<comment type="caution">
    <text evidence="9">The sequence shown here is derived from an EMBL/GenBank/DDBJ whole genome shotgun (WGS) entry which is preliminary data.</text>
</comment>
<protein>
    <recommendedName>
        <fullName evidence="11">MLO-like protein</fullName>
    </recommendedName>
</protein>
<accession>A0ABD3HVF0</accession>
<comment type="similarity">
    <text evidence="2">Belongs to the MLO family.</text>
</comment>
<feature type="transmembrane region" description="Helical" evidence="8">
    <location>
        <begin position="85"/>
        <end position="102"/>
    </location>
</feature>
<keyword evidence="10" id="KW-1185">Reference proteome</keyword>
<comment type="subcellular location">
    <subcellularLocation>
        <location evidence="1">Membrane</location>
        <topology evidence="1">Multi-pass membrane protein</topology>
    </subcellularLocation>
</comment>
<sequence>MAGGGAEEESSLENTPTYAVAIAVAVFIGLSYWSSGSYIASKRAFCHRLPLLVKVSSLVLDSVQSVEKKNQKPLRKVLDKLTEELMLLGFISLLLTVFQNRITRICGPPADESAHRRLLALLTDVYDARRMLASGGSGYCEAKGKKPFVSVEGLHQLHIFIFVLAITHVVYSLLTVLLGFARVYHWKQWEAESRRQTQLLSSKAGKDITFRTLKKICERLKNGKSIGFGFVDRRSHAVYENPFTLWILCFFQQFFASVSREDYLVFRVCWVRYHISSDNFTCSFFETTNIMSSMATDV</sequence>
<keyword evidence="7" id="KW-0568">Pathogenesis-related protein</keyword>
<evidence type="ECO:0008006" key="11">
    <source>
        <dbReference type="Google" id="ProtNLM"/>
    </source>
</evidence>
<name>A0ABD3HVF0_9MARC</name>
<evidence type="ECO:0000256" key="2">
    <source>
        <dbReference type="ARBA" id="ARBA00006574"/>
    </source>
</evidence>
<evidence type="ECO:0000256" key="5">
    <source>
        <dbReference type="ARBA" id="ARBA00022989"/>
    </source>
</evidence>